<sequence length="146" mass="16610">MYGSTSMVLPDGKILVAGSNTNYYYNFTGVKYPTELRVKKFCPPYFDPLLISDRLVITSYYKGKMVKYRGYIVVEFKLKKAKVDQSNLKVTMYSLSQPMKLENVESEFFRVEVVAPPSAEIAHPGFYLIFVVHNGVLSSGIWVQIA</sequence>
<dbReference type="Gene3D" id="2.60.40.10">
    <property type="entry name" value="Immunoglobulins"/>
    <property type="match status" value="1"/>
</dbReference>
<dbReference type="SUPFAM" id="SSF81296">
    <property type="entry name" value="E set domains"/>
    <property type="match status" value="1"/>
</dbReference>
<accession>A0A498HMH0</accession>
<dbReference type="InterPro" id="IPR009880">
    <property type="entry name" value="Glyoxal_oxidase_N"/>
</dbReference>
<feature type="domain" description="Glyoxal oxidase N-terminal" evidence="1">
    <location>
        <begin position="1"/>
        <end position="45"/>
    </location>
</feature>
<keyword evidence="4" id="KW-1185">Reference proteome</keyword>
<feature type="domain" description="Galactose oxidase-like Early set" evidence="2">
    <location>
        <begin position="58"/>
        <end position="145"/>
    </location>
</feature>
<dbReference type="Proteomes" id="UP000290289">
    <property type="component" value="Chromosome 15"/>
</dbReference>
<dbReference type="STRING" id="3750.A0A498HMH0"/>
<dbReference type="AlphaFoldDB" id="A0A498HMH0"/>
<dbReference type="InterPro" id="IPR037293">
    <property type="entry name" value="Gal_Oxidase_central_sf"/>
</dbReference>
<dbReference type="Pfam" id="PF09118">
    <property type="entry name" value="GO-like_E_set"/>
    <property type="match status" value="1"/>
</dbReference>
<organism evidence="3 4">
    <name type="scientific">Malus domestica</name>
    <name type="common">Apple</name>
    <name type="synonym">Pyrus malus</name>
    <dbReference type="NCBI Taxonomy" id="3750"/>
    <lineage>
        <taxon>Eukaryota</taxon>
        <taxon>Viridiplantae</taxon>
        <taxon>Streptophyta</taxon>
        <taxon>Embryophyta</taxon>
        <taxon>Tracheophyta</taxon>
        <taxon>Spermatophyta</taxon>
        <taxon>Magnoliopsida</taxon>
        <taxon>eudicotyledons</taxon>
        <taxon>Gunneridae</taxon>
        <taxon>Pentapetalae</taxon>
        <taxon>rosids</taxon>
        <taxon>fabids</taxon>
        <taxon>Rosales</taxon>
        <taxon>Rosaceae</taxon>
        <taxon>Amygdaloideae</taxon>
        <taxon>Maleae</taxon>
        <taxon>Malus</taxon>
    </lineage>
</organism>
<reference evidence="3 4" key="1">
    <citation type="submission" date="2018-10" db="EMBL/GenBank/DDBJ databases">
        <title>A high-quality apple genome assembly.</title>
        <authorList>
            <person name="Hu J."/>
        </authorList>
    </citation>
    <scope>NUCLEOTIDE SEQUENCE [LARGE SCALE GENOMIC DNA]</scope>
    <source>
        <strain evidence="4">cv. HFTH1</strain>
        <tissue evidence="3">Young leaf</tissue>
    </source>
</reference>
<dbReference type="InterPro" id="IPR014756">
    <property type="entry name" value="Ig_E-set"/>
</dbReference>
<dbReference type="InterPro" id="IPR013783">
    <property type="entry name" value="Ig-like_fold"/>
</dbReference>
<evidence type="ECO:0000313" key="3">
    <source>
        <dbReference type="EMBL" id="RXH72666.1"/>
    </source>
</evidence>
<evidence type="ECO:0000259" key="1">
    <source>
        <dbReference type="Pfam" id="PF07250"/>
    </source>
</evidence>
<dbReference type="Pfam" id="PF07250">
    <property type="entry name" value="Glyoxal_oxid_N"/>
    <property type="match status" value="1"/>
</dbReference>
<dbReference type="Gene3D" id="2.130.10.80">
    <property type="entry name" value="Galactose oxidase/kelch, beta-propeller"/>
    <property type="match status" value="1"/>
</dbReference>
<dbReference type="EMBL" id="RDQH01000341">
    <property type="protein sequence ID" value="RXH72666.1"/>
    <property type="molecule type" value="Genomic_DNA"/>
</dbReference>
<comment type="caution">
    <text evidence="3">The sequence shown here is derived from an EMBL/GenBank/DDBJ whole genome shotgun (WGS) entry which is preliminary data.</text>
</comment>
<proteinExistence type="predicted"/>
<protein>
    <submittedName>
        <fullName evidence="3">Uncharacterized protein</fullName>
    </submittedName>
</protein>
<dbReference type="InterPro" id="IPR015202">
    <property type="entry name" value="GO-like_E_set"/>
</dbReference>
<dbReference type="PANTHER" id="PTHR32208:SF103">
    <property type="entry name" value="GALACTOSE OXIDASE-LIKE EARLY SET DOMAIN-CONTAINING PROTEIN"/>
    <property type="match status" value="1"/>
</dbReference>
<name>A0A498HMH0_MALDO</name>
<gene>
    <name evidence="3" type="ORF">DVH24_012350</name>
</gene>
<dbReference type="PANTHER" id="PTHR32208">
    <property type="entry name" value="SECRETED PROTEIN-RELATED"/>
    <property type="match status" value="1"/>
</dbReference>
<evidence type="ECO:0000313" key="4">
    <source>
        <dbReference type="Proteomes" id="UP000290289"/>
    </source>
</evidence>
<evidence type="ECO:0000259" key="2">
    <source>
        <dbReference type="Pfam" id="PF09118"/>
    </source>
</evidence>